<dbReference type="EMBL" id="CAJPWZ010000350">
    <property type="protein sequence ID" value="CAG2191034.1"/>
    <property type="molecule type" value="Genomic_DNA"/>
</dbReference>
<name>A0A8S3Q568_MYTED</name>
<dbReference type="OrthoDB" id="6123598at2759"/>
<dbReference type="PANTHER" id="PTHR14187:SF5">
    <property type="entry name" value="HEAT SHOCK 70 KDA PROTEIN 12A"/>
    <property type="match status" value="1"/>
</dbReference>
<organism evidence="1 2">
    <name type="scientific">Mytilus edulis</name>
    <name type="common">Blue mussel</name>
    <dbReference type="NCBI Taxonomy" id="6550"/>
    <lineage>
        <taxon>Eukaryota</taxon>
        <taxon>Metazoa</taxon>
        <taxon>Spiralia</taxon>
        <taxon>Lophotrochozoa</taxon>
        <taxon>Mollusca</taxon>
        <taxon>Bivalvia</taxon>
        <taxon>Autobranchia</taxon>
        <taxon>Pteriomorphia</taxon>
        <taxon>Mytilida</taxon>
        <taxon>Mytiloidea</taxon>
        <taxon>Mytilidae</taxon>
        <taxon>Mytilinae</taxon>
        <taxon>Mytilus</taxon>
    </lineage>
</organism>
<dbReference type="AlphaFoldDB" id="A0A8S3Q568"/>
<accession>A0A8S3Q568</accession>
<keyword evidence="2" id="KW-1185">Reference proteome</keyword>
<gene>
    <name evidence="1" type="ORF">MEDL_6298</name>
</gene>
<proteinExistence type="predicted"/>
<evidence type="ECO:0000313" key="1">
    <source>
        <dbReference type="EMBL" id="CAG2191034.1"/>
    </source>
</evidence>
<evidence type="ECO:0000313" key="2">
    <source>
        <dbReference type="Proteomes" id="UP000683360"/>
    </source>
</evidence>
<protein>
    <submittedName>
        <fullName evidence="1">Uncharacterized protein</fullName>
    </submittedName>
</protein>
<sequence>MFMMSRFWWYNLAMAMNIKGKNPTPVESEEEEETLPHLLVTTIKLGTKSCGFAYQLKAEFKENPANVHSFIFKTGTTIRIDFPPALTLTREGRAEEFGYEAIKQFEEMEGYSEDYVFFENVIESLYISEDFSDANLIKDSKGSAHRALDVFGKFIRILFDYFNEVIVNQIPNVIKPLEIKWVLMIPSVRAGSGVVPFFEKAWNEVFRNEDMRNLTTVTFPSAALAYYLYLPPEKCEGICIDNIQTGERVMMIGFEDELDSFNIYEKLEDRKFKQVVNFLSGASSKCLIIKAFDSFFDDLIGSWLWKVAKQINVDLWPDMVSKIDDIIESNRDTESMVTFRHVAFDLQTICEKHTNMSLEQIVAKSVFATKITCRQPNLRVKLSLINTLFDKCLSKVVNDIEHVLTKSDKEVTTLILAGNMASSNLLKHALQTTFPSKHIVVLKEAALKGAVLFGQEHIVVSSIFSGAQVMVTV</sequence>
<comment type="caution">
    <text evidence="1">The sequence shown here is derived from an EMBL/GenBank/DDBJ whole genome shotgun (WGS) entry which is preliminary data.</text>
</comment>
<dbReference type="Proteomes" id="UP000683360">
    <property type="component" value="Unassembled WGS sequence"/>
</dbReference>
<reference evidence="1" key="1">
    <citation type="submission" date="2021-03" db="EMBL/GenBank/DDBJ databases">
        <authorList>
            <person name="Bekaert M."/>
        </authorList>
    </citation>
    <scope>NUCLEOTIDE SEQUENCE</scope>
</reference>
<dbReference type="PANTHER" id="PTHR14187">
    <property type="entry name" value="ALPHA KINASE/ELONGATION FACTOR 2 KINASE"/>
    <property type="match status" value="1"/>
</dbReference>